<dbReference type="Proteomes" id="UP000694941">
    <property type="component" value="Unplaced"/>
</dbReference>
<comment type="catalytic activity">
    <reaction evidence="5 6">
        <text>O-phospho-L-tyrosyl-[protein] + H2O = L-tyrosyl-[protein] + phosphate</text>
        <dbReference type="Rhea" id="RHEA:10684"/>
        <dbReference type="Rhea" id="RHEA-COMP:10136"/>
        <dbReference type="Rhea" id="RHEA-COMP:20101"/>
        <dbReference type="ChEBI" id="CHEBI:15377"/>
        <dbReference type="ChEBI" id="CHEBI:43474"/>
        <dbReference type="ChEBI" id="CHEBI:46858"/>
        <dbReference type="ChEBI" id="CHEBI:61978"/>
        <dbReference type="EC" id="3.1.3.48"/>
    </reaction>
</comment>
<dbReference type="PANTHER" id="PTHR10190:SF16">
    <property type="entry name" value="DEVELOPMENTAL PROTEIN EYES ABSENT"/>
    <property type="match status" value="1"/>
</dbReference>
<protein>
    <recommendedName>
        <fullName evidence="6">Eyes absent homolog</fullName>
        <ecNumber evidence="6">3.1.3.48</ecNumber>
    </recommendedName>
</protein>
<evidence type="ECO:0000256" key="6">
    <source>
        <dbReference type="RuleBase" id="RU362036"/>
    </source>
</evidence>
<comment type="cofactor">
    <cofactor evidence="6">
        <name>Mg(2+)</name>
        <dbReference type="ChEBI" id="CHEBI:18420"/>
    </cofactor>
    <text evidence="6">Binds 1 Mg(2+) ion per subunit.</text>
</comment>
<evidence type="ECO:0000256" key="1">
    <source>
        <dbReference type="ARBA" id="ARBA00010501"/>
    </source>
</evidence>
<keyword evidence="2 6" id="KW-0378">Hydrolase</keyword>
<keyword evidence="8" id="KW-1185">Reference proteome</keyword>
<evidence type="ECO:0000256" key="5">
    <source>
        <dbReference type="ARBA" id="ARBA00051722"/>
    </source>
</evidence>
<evidence type="ECO:0000256" key="2">
    <source>
        <dbReference type="ARBA" id="ARBA00022801"/>
    </source>
</evidence>
<dbReference type="EC" id="3.1.3.48" evidence="6"/>
<reference evidence="9" key="1">
    <citation type="submission" date="2025-08" db="UniProtKB">
        <authorList>
            <consortium name="RefSeq"/>
        </authorList>
    </citation>
    <scope>IDENTIFICATION</scope>
    <source>
        <tissue evidence="9">Muscle</tissue>
    </source>
</reference>
<keyword evidence="3 6" id="KW-0460">Magnesium</keyword>
<dbReference type="InterPro" id="IPR038102">
    <property type="entry name" value="EYA_dom_sf"/>
</dbReference>
<comment type="similarity">
    <text evidence="1 6">Belongs to the HAD-like hydrolase superfamily. EYA family.</text>
</comment>
<evidence type="ECO:0000256" key="4">
    <source>
        <dbReference type="ARBA" id="ARBA00022912"/>
    </source>
</evidence>
<dbReference type="Gene3D" id="3.40.50.12350">
    <property type="match status" value="1"/>
</dbReference>
<dbReference type="RefSeq" id="XP_022254521.1">
    <property type="nucleotide sequence ID" value="XM_022398813.1"/>
</dbReference>
<dbReference type="GeneID" id="106470210"/>
<organism evidence="8 9">
    <name type="scientific">Limulus polyphemus</name>
    <name type="common">Atlantic horseshoe crab</name>
    <dbReference type="NCBI Taxonomy" id="6850"/>
    <lineage>
        <taxon>Eukaryota</taxon>
        <taxon>Metazoa</taxon>
        <taxon>Ecdysozoa</taxon>
        <taxon>Arthropoda</taxon>
        <taxon>Chelicerata</taxon>
        <taxon>Merostomata</taxon>
        <taxon>Xiphosura</taxon>
        <taxon>Limulidae</taxon>
        <taxon>Limulus</taxon>
    </lineage>
</organism>
<evidence type="ECO:0000313" key="9">
    <source>
        <dbReference type="RefSeq" id="XP_022254521.1"/>
    </source>
</evidence>
<evidence type="ECO:0000256" key="7">
    <source>
        <dbReference type="SAM" id="MobiDB-lite"/>
    </source>
</evidence>
<accession>A0ABM1TF65</accession>
<feature type="compositionally biased region" description="Polar residues" evidence="7">
    <location>
        <begin position="155"/>
        <end position="191"/>
    </location>
</feature>
<dbReference type="InterPro" id="IPR028472">
    <property type="entry name" value="EYA"/>
</dbReference>
<name>A0ABM1TF65_LIMPO</name>
<sequence length="365" mass="39769">MQAYSQLGAQSPTYPVQPSTAFYSAQPMGEGTAYGVLSQSYGMTAARTFVQQGKPGSPSIPQATYLSPYGNNFGTGSGTHSTQNSYNYGTMYPSSTFPGIASNAQGFSSSQQAIDYNSYTSYGQAGYAYYPSQGYGPCVQSPTCSSSLGMTGAPTNTSYQMGPTPNVPSRASPQFNPESNLSLKNDTTNGTVKKGSNRSGRGRGRRQNNPSPDPDNDLERVFIWNLDETIIIFHSLLTGSYAARYGKDTPASVSLGLRMEELIFNLADTHFFFNDLEECDQVHIDDVSSEDNGQDLSNYNFQADGFHAAATNASLCLATGVRGGVDWMRKLAFRYRRIKETYSQYRNNIGGRTFSAKLVLKKQNR</sequence>
<keyword evidence="6" id="KW-0804">Transcription</keyword>
<dbReference type="PANTHER" id="PTHR10190">
    <property type="entry name" value="EYES ABSENT"/>
    <property type="match status" value="1"/>
</dbReference>
<gene>
    <name evidence="9" type="primary">LOC106470210</name>
</gene>
<evidence type="ECO:0000313" key="8">
    <source>
        <dbReference type="Proteomes" id="UP000694941"/>
    </source>
</evidence>
<evidence type="ECO:0000256" key="3">
    <source>
        <dbReference type="ARBA" id="ARBA00022842"/>
    </source>
</evidence>
<keyword evidence="6" id="KW-0805">Transcription regulation</keyword>
<proteinExistence type="inferred from homology"/>
<feature type="region of interest" description="Disordered" evidence="7">
    <location>
        <begin position="155"/>
        <end position="217"/>
    </location>
</feature>
<keyword evidence="6" id="KW-0479">Metal-binding</keyword>
<keyword evidence="4 6" id="KW-0904">Protein phosphatase</keyword>